<protein>
    <submittedName>
        <fullName evidence="1">Uncharacterized protein</fullName>
    </submittedName>
</protein>
<keyword evidence="2" id="KW-1185">Reference proteome</keyword>
<comment type="caution">
    <text evidence="1">The sequence shown here is derived from an EMBL/GenBank/DDBJ whole genome shotgun (WGS) entry which is preliminary data.</text>
</comment>
<proteinExistence type="predicted"/>
<gene>
    <name evidence="1" type="ORF">PVK06_039923</name>
</gene>
<accession>A0ABR0N456</accession>
<evidence type="ECO:0000313" key="2">
    <source>
        <dbReference type="Proteomes" id="UP001358586"/>
    </source>
</evidence>
<dbReference type="EMBL" id="JARKNE010000011">
    <property type="protein sequence ID" value="KAK5785349.1"/>
    <property type="molecule type" value="Genomic_DNA"/>
</dbReference>
<name>A0ABR0N456_GOSAR</name>
<dbReference type="Proteomes" id="UP001358586">
    <property type="component" value="Chromosome 11"/>
</dbReference>
<evidence type="ECO:0000313" key="1">
    <source>
        <dbReference type="EMBL" id="KAK5785349.1"/>
    </source>
</evidence>
<organism evidence="1 2">
    <name type="scientific">Gossypium arboreum</name>
    <name type="common">Tree cotton</name>
    <name type="synonym">Gossypium nanking</name>
    <dbReference type="NCBI Taxonomy" id="29729"/>
    <lineage>
        <taxon>Eukaryota</taxon>
        <taxon>Viridiplantae</taxon>
        <taxon>Streptophyta</taxon>
        <taxon>Embryophyta</taxon>
        <taxon>Tracheophyta</taxon>
        <taxon>Spermatophyta</taxon>
        <taxon>Magnoliopsida</taxon>
        <taxon>eudicotyledons</taxon>
        <taxon>Gunneridae</taxon>
        <taxon>Pentapetalae</taxon>
        <taxon>rosids</taxon>
        <taxon>malvids</taxon>
        <taxon>Malvales</taxon>
        <taxon>Malvaceae</taxon>
        <taxon>Malvoideae</taxon>
        <taxon>Gossypium</taxon>
    </lineage>
</organism>
<sequence>MADIGALSTELGNIRLNRGAFLKNLKGRGLKLRNGLLARGKLDEGNGSESHFLGFEFKWRNGISAKNLTAPISLPKDKATSLHGNPTFEGRHGVKVNLISKVLDPKRHTIVTFKENLDNNSKSKIEKRLLMVHRDPFSISRGYGVESRKGRGHNGKLIIKSIRRRGVRFKPVGSSRVSLLEAMGFMAEFFSTEVEISSNKSDVKVGSAEASATL</sequence>
<reference evidence="1 2" key="1">
    <citation type="submission" date="2023-03" db="EMBL/GenBank/DDBJ databases">
        <title>WGS of Gossypium arboreum.</title>
        <authorList>
            <person name="Yu D."/>
        </authorList>
    </citation>
    <scope>NUCLEOTIDE SEQUENCE [LARGE SCALE GENOMIC DNA]</scope>
    <source>
        <tissue evidence="1">Leaf</tissue>
    </source>
</reference>